<keyword evidence="2" id="KW-0175">Coiled coil</keyword>
<accession>A0ABS7E245</accession>
<organism evidence="4 5">
    <name type="scientific">Shewanella nanhaiensis</name>
    <dbReference type="NCBI Taxonomy" id="2864872"/>
    <lineage>
        <taxon>Bacteria</taxon>
        <taxon>Pseudomonadati</taxon>
        <taxon>Pseudomonadota</taxon>
        <taxon>Gammaproteobacteria</taxon>
        <taxon>Alteromonadales</taxon>
        <taxon>Shewanellaceae</taxon>
        <taxon>Shewanella</taxon>
    </lineage>
</organism>
<dbReference type="Gene3D" id="2.40.420.20">
    <property type="match status" value="1"/>
</dbReference>
<comment type="subcellular location">
    <subcellularLocation>
        <location evidence="1">Cell envelope</location>
    </subcellularLocation>
</comment>
<evidence type="ECO:0000313" key="4">
    <source>
        <dbReference type="EMBL" id="MBW8183773.1"/>
    </source>
</evidence>
<dbReference type="EMBL" id="JAHZST010000005">
    <property type="protein sequence ID" value="MBW8183773.1"/>
    <property type="molecule type" value="Genomic_DNA"/>
</dbReference>
<evidence type="ECO:0000259" key="3">
    <source>
        <dbReference type="Pfam" id="PF25975"/>
    </source>
</evidence>
<reference evidence="4 5" key="1">
    <citation type="submission" date="2021-07" db="EMBL/GenBank/DDBJ databases">
        <title>Shewanella sp. nov, isolated from SCS.</title>
        <authorList>
            <person name="Cao W.R."/>
        </authorList>
    </citation>
    <scope>NUCLEOTIDE SEQUENCE [LARGE SCALE GENOMIC DNA]</scope>
    <source>
        <strain evidence="4 5">NR704-98</strain>
    </source>
</reference>
<keyword evidence="5" id="KW-1185">Reference proteome</keyword>
<gene>
    <name evidence="4" type="ORF">K0625_08825</name>
</gene>
<proteinExistence type="predicted"/>
<protein>
    <submittedName>
        <fullName evidence="4">HlyD family efflux transporter periplasmic adaptor subunit</fullName>
    </submittedName>
</protein>
<evidence type="ECO:0000313" key="5">
    <source>
        <dbReference type="Proteomes" id="UP001195963"/>
    </source>
</evidence>
<dbReference type="Proteomes" id="UP001195963">
    <property type="component" value="Unassembled WGS sequence"/>
</dbReference>
<name>A0ABS7E245_9GAMM</name>
<evidence type="ECO:0000256" key="1">
    <source>
        <dbReference type="ARBA" id="ARBA00004196"/>
    </source>
</evidence>
<dbReference type="RefSeq" id="WP_220109356.1">
    <property type="nucleotide sequence ID" value="NZ_JAHZST010000005.1"/>
</dbReference>
<dbReference type="InterPro" id="IPR058649">
    <property type="entry name" value="CzcB_C"/>
</dbReference>
<sequence length="419" mass="46885">MSECQFSFIKPVYGSFSLSRHLVKSSALIAMLALSGCSQQASDGVLTMDVQRADFTFDIPAVGELEASNATAVTVPSGLRGPQSLAWILANFTQVKRGDVVARMDPERENYRLKMEQFDFDKLAFDSQIQTEKDNTISQNLLEGTQITSQEKDLAERYFSDDERVYNKIEIIDQMRNQDYLVAKMHYFDWGLEQHGSQAEAEQELIKLRQKGHSAKISRYESNLNQMEIIAPHDGLFVYQAGWDGSFPVVGDMMWSGTSIGLLPDTSVMQAKLYVQESEAAGLAVGKKATVFLDAYPDKPFTGEVTQLDALAKPKDKDSPVNYFQFTISLDRTEVGIMQPGRQVQAKVHMLSLHSVLTVPNQALFQKEGQYWVYLKTAEGFVKQTVEMGSRSLNRTEITKGLSEGDVIALTTPPKRSRV</sequence>
<comment type="caution">
    <text evidence="4">The sequence shown here is derived from an EMBL/GenBank/DDBJ whole genome shotgun (WGS) entry which is preliminary data.</text>
</comment>
<dbReference type="PANTHER" id="PTHR32347">
    <property type="entry name" value="EFFLUX SYSTEM COMPONENT YKNX-RELATED"/>
    <property type="match status" value="1"/>
</dbReference>
<feature type="domain" description="CzcB-like C-terminal circularly permuted SH3-like" evidence="3">
    <location>
        <begin position="357"/>
        <end position="410"/>
    </location>
</feature>
<dbReference type="InterPro" id="IPR050465">
    <property type="entry name" value="UPF0194_transport"/>
</dbReference>
<dbReference type="PANTHER" id="PTHR32347:SF23">
    <property type="entry name" value="BLL5650 PROTEIN"/>
    <property type="match status" value="1"/>
</dbReference>
<dbReference type="Gene3D" id="2.40.30.170">
    <property type="match status" value="1"/>
</dbReference>
<evidence type="ECO:0000256" key="2">
    <source>
        <dbReference type="ARBA" id="ARBA00023054"/>
    </source>
</evidence>
<dbReference type="Pfam" id="PF25975">
    <property type="entry name" value="CzcB_C"/>
    <property type="match status" value="1"/>
</dbReference>